<feature type="binding site" evidence="17">
    <location>
        <begin position="79"/>
        <end position="81"/>
    </location>
    <ligand>
        <name>ATP</name>
        <dbReference type="ChEBI" id="CHEBI:30616"/>
    </ligand>
</feature>
<evidence type="ECO:0000256" key="14">
    <source>
        <dbReference type="ARBA" id="ARBA00023264"/>
    </source>
</evidence>
<feature type="binding site" evidence="17">
    <location>
        <position position="22"/>
    </location>
    <ligand>
        <name>ATP</name>
        <dbReference type="ChEBI" id="CHEBI:30616"/>
    </ligand>
</feature>
<dbReference type="PANTHER" id="PTHR34299:SF1">
    <property type="entry name" value="DIACYLGLYCEROL KINASE"/>
    <property type="match status" value="1"/>
</dbReference>
<feature type="transmembrane region" description="Helical" evidence="19">
    <location>
        <begin position="90"/>
        <end position="115"/>
    </location>
</feature>
<organism evidence="20 21">
    <name type="scientific">Paenibacillus sambharensis</name>
    <dbReference type="NCBI Taxonomy" id="1803190"/>
    <lineage>
        <taxon>Bacteria</taxon>
        <taxon>Bacillati</taxon>
        <taxon>Bacillota</taxon>
        <taxon>Bacilli</taxon>
        <taxon>Bacillales</taxon>
        <taxon>Paenibacillaceae</taxon>
        <taxon>Paenibacillus</taxon>
    </lineage>
</organism>
<keyword evidence="10 19" id="KW-1133">Transmembrane helix</keyword>
<dbReference type="GO" id="GO:0008654">
    <property type="term" value="P:phospholipid biosynthetic process"/>
    <property type="evidence" value="ECO:0007669"/>
    <property type="project" value="UniProtKB-KW"/>
</dbReference>
<evidence type="ECO:0000256" key="18">
    <source>
        <dbReference type="PIRSR" id="PIRSR600829-4"/>
    </source>
</evidence>
<dbReference type="Gene3D" id="1.10.287.3610">
    <property type="match status" value="1"/>
</dbReference>
<keyword evidence="7 17" id="KW-0547">Nucleotide-binding</keyword>
<feature type="active site" description="Proton acceptor" evidence="15">
    <location>
        <position position="63"/>
    </location>
</feature>
<evidence type="ECO:0000256" key="7">
    <source>
        <dbReference type="ARBA" id="ARBA00022741"/>
    </source>
</evidence>
<evidence type="ECO:0000256" key="10">
    <source>
        <dbReference type="ARBA" id="ARBA00022989"/>
    </source>
</evidence>
<sequence>MARLLRSFGYAASGIVSAVRREPNMRIHLAAAGCVTLLGALLGIARLEWALLLLAMGMVVTAELMNTAVERAVDLNTLEPHPLAKAAKDTAAGAVLAAAVFAAVIGAVIFIPHLWRLIT</sequence>
<dbReference type="AlphaFoldDB" id="A0A2W1LG67"/>
<evidence type="ECO:0000256" key="11">
    <source>
        <dbReference type="ARBA" id="ARBA00023098"/>
    </source>
</evidence>
<comment type="subcellular location">
    <subcellularLocation>
        <location evidence="1">Cell membrane</location>
        <topology evidence="1">Multi-pass membrane protein</topology>
    </subcellularLocation>
</comment>
<feature type="binding site" evidence="17">
    <location>
        <position position="70"/>
    </location>
    <ligand>
        <name>ATP</name>
        <dbReference type="ChEBI" id="CHEBI:30616"/>
    </ligand>
</feature>
<protein>
    <submittedName>
        <fullName evidence="20">Diacylglycerol kinase family protein</fullName>
    </submittedName>
</protein>
<feature type="binding site" evidence="17">
    <location>
        <position position="3"/>
    </location>
    <ligand>
        <name>ATP</name>
        <dbReference type="ChEBI" id="CHEBI:30616"/>
    </ligand>
</feature>
<keyword evidence="21" id="KW-1185">Reference proteome</keyword>
<feature type="binding site" evidence="17">
    <location>
        <begin position="88"/>
        <end position="89"/>
    </location>
    <ligand>
        <name>ATP</name>
        <dbReference type="ChEBI" id="CHEBI:30616"/>
    </ligand>
</feature>
<evidence type="ECO:0000256" key="15">
    <source>
        <dbReference type="PIRSR" id="PIRSR600829-1"/>
    </source>
</evidence>
<evidence type="ECO:0000313" key="20">
    <source>
        <dbReference type="EMBL" id="PZD94042.1"/>
    </source>
</evidence>
<keyword evidence="5" id="KW-0808">Transferase</keyword>
<dbReference type="PANTHER" id="PTHR34299">
    <property type="entry name" value="DIACYLGLYCEROL KINASE"/>
    <property type="match status" value="1"/>
</dbReference>
<feature type="binding site" evidence="18">
    <location>
        <position position="22"/>
    </location>
    <ligand>
        <name>a divalent metal cation</name>
        <dbReference type="ChEBI" id="CHEBI:60240"/>
    </ligand>
</feature>
<keyword evidence="3" id="KW-1003">Cell membrane</keyword>
<dbReference type="Proteomes" id="UP000249522">
    <property type="component" value="Unassembled WGS sequence"/>
</dbReference>
<keyword evidence="13" id="KW-0594">Phospholipid biosynthesis</keyword>
<keyword evidence="14" id="KW-1208">Phospholipid metabolism</keyword>
<comment type="caution">
    <text evidence="20">The sequence shown here is derived from an EMBL/GenBank/DDBJ whole genome shotgun (WGS) entry which is preliminary data.</text>
</comment>
<dbReference type="GO" id="GO:0005524">
    <property type="term" value="F:ATP binding"/>
    <property type="evidence" value="ECO:0007669"/>
    <property type="project" value="UniProtKB-KW"/>
</dbReference>
<keyword evidence="4" id="KW-0444">Lipid biosynthesis</keyword>
<evidence type="ECO:0000256" key="8">
    <source>
        <dbReference type="ARBA" id="ARBA00022777"/>
    </source>
</evidence>
<dbReference type="InterPro" id="IPR036945">
    <property type="entry name" value="DAGK_sf"/>
</dbReference>
<feature type="transmembrane region" description="Helical" evidence="19">
    <location>
        <begin position="27"/>
        <end position="45"/>
    </location>
</feature>
<name>A0A2W1LG67_9BACL</name>
<evidence type="ECO:0000256" key="12">
    <source>
        <dbReference type="ARBA" id="ARBA00023136"/>
    </source>
</evidence>
<dbReference type="GO" id="GO:0005886">
    <property type="term" value="C:plasma membrane"/>
    <property type="evidence" value="ECO:0007669"/>
    <property type="project" value="UniProtKB-SubCell"/>
</dbReference>
<evidence type="ECO:0000256" key="5">
    <source>
        <dbReference type="ARBA" id="ARBA00022679"/>
    </source>
</evidence>
<evidence type="ECO:0000313" key="21">
    <source>
        <dbReference type="Proteomes" id="UP000249522"/>
    </source>
</evidence>
<accession>A0A2W1LG67</accession>
<reference evidence="20 21" key="1">
    <citation type="submission" date="2018-06" db="EMBL/GenBank/DDBJ databases">
        <title>Paenibacillus imtechensis sp. nov.</title>
        <authorList>
            <person name="Pinnaka A.K."/>
            <person name="Singh H."/>
            <person name="Kaur M."/>
        </authorList>
    </citation>
    <scope>NUCLEOTIDE SEQUENCE [LARGE SCALE GENOMIC DNA]</scope>
    <source>
        <strain evidence="20 21">SMB1</strain>
    </source>
</reference>
<dbReference type="Pfam" id="PF01219">
    <property type="entry name" value="DAGK_prokar"/>
    <property type="match status" value="1"/>
</dbReference>
<comment type="cofactor">
    <cofactor evidence="18">
        <name>Mg(2+)</name>
        <dbReference type="ChEBI" id="CHEBI:18420"/>
    </cofactor>
    <text evidence="18">Mn(2+), Zn(2+), Cd(2+) and Co(2+) support activity to lesser extents.</text>
</comment>
<evidence type="ECO:0000256" key="6">
    <source>
        <dbReference type="ARBA" id="ARBA00022692"/>
    </source>
</evidence>
<dbReference type="PROSITE" id="PS01069">
    <property type="entry name" value="DAGK_PROKAR"/>
    <property type="match status" value="1"/>
</dbReference>
<dbReference type="OrthoDB" id="9789934at2"/>
<dbReference type="InterPro" id="IPR000829">
    <property type="entry name" value="DAGK"/>
</dbReference>
<feature type="binding site" evidence="18">
    <location>
        <position position="70"/>
    </location>
    <ligand>
        <name>a divalent metal cation</name>
        <dbReference type="ChEBI" id="CHEBI:60240"/>
    </ligand>
</feature>
<keyword evidence="11" id="KW-0443">Lipid metabolism</keyword>
<feature type="binding site" evidence="16">
    <location>
        <position position="63"/>
    </location>
    <ligand>
        <name>substrate</name>
    </ligand>
</feature>
<keyword evidence="6 19" id="KW-0812">Transmembrane</keyword>
<proteinExistence type="inferred from homology"/>
<keyword evidence="18" id="KW-0460">Magnesium</keyword>
<dbReference type="CDD" id="cd14265">
    <property type="entry name" value="UDPK_IM_like"/>
    <property type="match status" value="1"/>
</dbReference>
<dbReference type="InterPro" id="IPR033717">
    <property type="entry name" value="UDPK"/>
</dbReference>
<feature type="binding site" evidence="16">
    <location>
        <position position="3"/>
    </location>
    <ligand>
        <name>substrate</name>
    </ligand>
</feature>
<gene>
    <name evidence="20" type="ORF">DNH61_20795</name>
</gene>
<evidence type="ECO:0000256" key="9">
    <source>
        <dbReference type="ARBA" id="ARBA00022840"/>
    </source>
</evidence>
<evidence type="ECO:0000256" key="19">
    <source>
        <dbReference type="SAM" id="Phobius"/>
    </source>
</evidence>
<keyword evidence="18" id="KW-0479">Metal-binding</keyword>
<evidence type="ECO:0000256" key="16">
    <source>
        <dbReference type="PIRSR" id="PIRSR600829-2"/>
    </source>
</evidence>
<dbReference type="EMBL" id="QKRB01000055">
    <property type="protein sequence ID" value="PZD94042.1"/>
    <property type="molecule type" value="Genomic_DNA"/>
</dbReference>
<keyword evidence="9 17" id="KW-0067">ATP-binding</keyword>
<dbReference type="GO" id="GO:0046872">
    <property type="term" value="F:metal ion binding"/>
    <property type="evidence" value="ECO:0007669"/>
    <property type="project" value="UniProtKB-KW"/>
</dbReference>
<evidence type="ECO:0000256" key="3">
    <source>
        <dbReference type="ARBA" id="ARBA00022475"/>
    </source>
</evidence>
<keyword evidence="12 19" id="KW-0472">Membrane</keyword>
<evidence type="ECO:0000256" key="13">
    <source>
        <dbReference type="ARBA" id="ARBA00023209"/>
    </source>
</evidence>
<evidence type="ECO:0000256" key="17">
    <source>
        <dbReference type="PIRSR" id="PIRSR600829-3"/>
    </source>
</evidence>
<evidence type="ECO:0000256" key="2">
    <source>
        <dbReference type="ARBA" id="ARBA00005967"/>
    </source>
</evidence>
<dbReference type="GO" id="GO:0016301">
    <property type="term" value="F:kinase activity"/>
    <property type="evidence" value="ECO:0007669"/>
    <property type="project" value="UniProtKB-KW"/>
</dbReference>
<comment type="similarity">
    <text evidence="2">Belongs to the bacterial diacylglycerol kinase family.</text>
</comment>
<keyword evidence="8 20" id="KW-0418">Kinase</keyword>
<evidence type="ECO:0000256" key="4">
    <source>
        <dbReference type="ARBA" id="ARBA00022516"/>
    </source>
</evidence>
<evidence type="ECO:0000256" key="1">
    <source>
        <dbReference type="ARBA" id="ARBA00004651"/>
    </source>
</evidence>
<feature type="binding site" evidence="17">
    <location>
        <position position="10"/>
    </location>
    <ligand>
        <name>ATP</name>
        <dbReference type="ChEBI" id="CHEBI:30616"/>
    </ligand>
</feature>